<evidence type="ECO:0000313" key="1">
    <source>
        <dbReference type="EMBL" id="TGO03618.1"/>
    </source>
</evidence>
<dbReference type="Pfam" id="PF14907">
    <property type="entry name" value="NTP_transf_5"/>
    <property type="match status" value="1"/>
</dbReference>
<organism evidence="1 2">
    <name type="scientific">Candidatus Thiomargarita nelsonii</name>
    <dbReference type="NCBI Taxonomy" id="1003181"/>
    <lineage>
        <taxon>Bacteria</taxon>
        <taxon>Pseudomonadati</taxon>
        <taxon>Pseudomonadota</taxon>
        <taxon>Gammaproteobacteria</taxon>
        <taxon>Thiotrichales</taxon>
        <taxon>Thiotrichaceae</taxon>
        <taxon>Thiomargarita</taxon>
    </lineage>
</organism>
<dbReference type="Gene3D" id="3.30.460.40">
    <property type="match status" value="1"/>
</dbReference>
<proteinExistence type="predicted"/>
<dbReference type="EMBL" id="JSZA02000009">
    <property type="protein sequence ID" value="TGO03618.1"/>
    <property type="molecule type" value="Genomic_DNA"/>
</dbReference>
<gene>
    <name evidence="1" type="ORF">PN36_03230</name>
</gene>
<comment type="caution">
    <text evidence="1">The sequence shown here is derived from an EMBL/GenBank/DDBJ whole genome shotgun (WGS) entry which is preliminary data.</text>
</comment>
<dbReference type="Proteomes" id="UP000030428">
    <property type="component" value="Unassembled WGS sequence"/>
</dbReference>
<evidence type="ECO:0008006" key="3">
    <source>
        <dbReference type="Google" id="ProtNLM"/>
    </source>
</evidence>
<evidence type="ECO:0000313" key="2">
    <source>
        <dbReference type="Proteomes" id="UP000030428"/>
    </source>
</evidence>
<accession>A0A4E0QSY6</accession>
<dbReference type="InterPro" id="IPR039498">
    <property type="entry name" value="NTP_transf_5"/>
</dbReference>
<dbReference type="AlphaFoldDB" id="A0A4E0QSY6"/>
<name>A0A4E0QSY6_9GAMM</name>
<reference evidence="1 2" key="1">
    <citation type="journal article" date="2016" name="Front. Microbiol.">
        <title>Single-Cell (Meta-)Genomics of a Dimorphic Candidatus Thiomargarita nelsonii Reveals Genomic Plasticity.</title>
        <authorList>
            <person name="Flood B.E."/>
            <person name="Fliss P."/>
            <person name="Jones D.S."/>
            <person name="Dick G.J."/>
            <person name="Jain S."/>
            <person name="Kaster A.K."/>
            <person name="Winkel M."/>
            <person name="Mussmann M."/>
            <person name="Bailey J."/>
        </authorList>
    </citation>
    <scope>NUCLEOTIDE SEQUENCE [LARGE SCALE GENOMIC DNA]</scope>
    <source>
        <strain evidence="1">Hydrate Ridge</strain>
    </source>
</reference>
<keyword evidence="2" id="KW-1185">Reference proteome</keyword>
<sequence length="394" mass="45896">MDKETMGQLLWDCLSGKAVNSTADWDTIYQVSEKYRVTPLLYHRLKHRGVPAPLLKKLKTAYVANLWINTALYSELSKILSTLQQAGIPVIVLKGAHLAEKVYGNIALRPMNDLDILIKKADLFAAEQKLLEMGYSSSRETDIEEICAEYHQLPAFIKPNAAVEIHWTIEYPTSPFTIDVDGLWKRAQPATIAGIETLVLSPEDLLLHLCLHTAYHHIFQFGLRPFYDIWETIRHYDIDWEQVQLRTHEWDANNSIYLALYLAKTSFDANVPILEKLKPAKFDPRVESWAREEVLGQFEDLLSPPSSVIIEFWKSKHLSEKASIVLNRLFPEREEMAELYLVPPNSPRIYLYYPVRLINMFRRHSRVLWRLLRHDKETVNFSEQQFGLRKWLSH</sequence>
<protein>
    <recommendedName>
        <fullName evidence="3">Nucleotidyltransferase family protein</fullName>
    </recommendedName>
</protein>